<organism evidence="1">
    <name type="scientific">Nephromyces sp. ex Molgula occidentalis</name>
    <dbReference type="NCBI Taxonomy" id="2544991"/>
    <lineage>
        <taxon>Eukaryota</taxon>
        <taxon>Sar</taxon>
        <taxon>Alveolata</taxon>
        <taxon>Apicomplexa</taxon>
        <taxon>Aconoidasida</taxon>
        <taxon>Nephromycida</taxon>
        <taxon>Nephromyces</taxon>
    </lineage>
</organism>
<proteinExistence type="predicted"/>
<evidence type="ECO:0008006" key="2">
    <source>
        <dbReference type="Google" id="ProtNLM"/>
    </source>
</evidence>
<sequence>MIFIAKLKTSSQTKRLLLYPYNKKKKRNYVGFYNSQLNWLYYSSYYILTSLKTGNKISKALIRLIIKNLKKL</sequence>
<name>A0A5C1H7V0_9APIC</name>
<accession>A0A5C1H7V0</accession>
<reference evidence="1" key="1">
    <citation type="journal article" date="2019" name="Genome Biol. Evol.">
        <title>Nephromyces represents a diverse and novel lineage of the Apicomplexa that has retained apicoplasts.</title>
        <authorList>
            <person name="Munoz-Gomez S.A."/>
            <person name="Durnin K."/>
            <person name="Eme L."/>
            <person name="Paight C."/>
            <person name="Lane C.E."/>
            <person name="Saffo M.B."/>
            <person name="Slamovits C.H."/>
        </authorList>
    </citation>
    <scope>NUCLEOTIDE SEQUENCE</scope>
    <source>
        <strain evidence="1">638</strain>
    </source>
</reference>
<protein>
    <recommendedName>
        <fullName evidence="2">30S ribosomal protein S16</fullName>
    </recommendedName>
</protein>
<dbReference type="AlphaFoldDB" id="A0A5C1H7V0"/>
<gene>
    <name evidence="1" type="primary">orf68</name>
</gene>
<evidence type="ECO:0000313" key="1">
    <source>
        <dbReference type="EMBL" id="QEM01705.1"/>
    </source>
</evidence>
<dbReference type="EMBL" id="MK573204">
    <property type="protein sequence ID" value="QEM01705.1"/>
    <property type="molecule type" value="Genomic_DNA"/>
</dbReference>